<evidence type="ECO:0000313" key="7">
    <source>
        <dbReference type="Proteomes" id="UP001626536"/>
    </source>
</evidence>
<reference evidence="6 7" key="1">
    <citation type="submission" date="2023-10" db="EMBL/GenBank/DDBJ databases">
        <title>Novel methanotroph of the genus Methylocapsa from a subarctic wetland.</title>
        <authorList>
            <person name="Belova S.E."/>
            <person name="Oshkin I.Y."/>
            <person name="Miroshnikov K."/>
            <person name="Dedysh S.N."/>
        </authorList>
    </citation>
    <scope>NUCLEOTIDE SEQUENCE [LARGE SCALE GENOMIC DNA]</scope>
    <source>
        <strain evidence="6 7">RX1</strain>
    </source>
</reference>
<dbReference type="RefSeq" id="WP_407338709.1">
    <property type="nucleotide sequence ID" value="NZ_CP136862.1"/>
</dbReference>
<dbReference type="PANTHER" id="PTHR31609">
    <property type="entry name" value="YDJC DEACETYLASE FAMILY MEMBER"/>
    <property type="match status" value="1"/>
</dbReference>
<dbReference type="CDD" id="cd10807">
    <property type="entry name" value="YdjC_like_3"/>
    <property type="match status" value="1"/>
</dbReference>
<dbReference type="InterPro" id="IPR011330">
    <property type="entry name" value="Glyco_hydro/deAcase_b/a-brl"/>
</dbReference>
<dbReference type="SUPFAM" id="SSF88713">
    <property type="entry name" value="Glycoside hydrolase/deacetylase"/>
    <property type="match status" value="1"/>
</dbReference>
<dbReference type="Pfam" id="PF04794">
    <property type="entry name" value="YdjC"/>
    <property type="match status" value="1"/>
</dbReference>
<keyword evidence="5" id="KW-0119">Carbohydrate metabolism</keyword>
<evidence type="ECO:0000313" key="6">
    <source>
        <dbReference type="EMBL" id="WOJ89267.1"/>
    </source>
</evidence>
<keyword evidence="3" id="KW-0378">Hydrolase</keyword>
<dbReference type="Proteomes" id="UP001626536">
    <property type="component" value="Chromosome"/>
</dbReference>
<keyword evidence="2" id="KW-0479">Metal-binding</keyword>
<sequence length="285" mass="31395">MGVAEASFSFSLCADDFALSPGVSRGILEALDAGRLSATSVMTTRPSWPKGARALSQFKGKADIGLHLNLTLGAPLSAMPKFAPSGYLPGIHHVLKAAQKSELPEAEIRREISRQLDSFCDHFGAAPDFVDGHQHVQILPQIRHWLFECLEKKGFSGKTWLRNSGDRPLQILRRGVELKKALGIAWLARGFAREAARRGFSTNYGFSGFSSFDPCRDYAADFAAYLRAPGGRHLIMCHPGYCDEELVSADPVTLTRERELSFLLSPAFKKLIEENRAKLSRFSAV</sequence>
<proteinExistence type="predicted"/>
<evidence type="ECO:0000256" key="5">
    <source>
        <dbReference type="ARBA" id="ARBA00023277"/>
    </source>
</evidence>
<comment type="cofactor">
    <cofactor evidence="1">
        <name>Mg(2+)</name>
        <dbReference type="ChEBI" id="CHEBI:18420"/>
    </cofactor>
</comment>
<protein>
    <submittedName>
        <fullName evidence="6">ChbG/HpnK family deacetylase</fullName>
    </submittedName>
</protein>
<dbReference type="EMBL" id="CP136862">
    <property type="protein sequence ID" value="WOJ89267.1"/>
    <property type="molecule type" value="Genomic_DNA"/>
</dbReference>
<evidence type="ECO:0000256" key="1">
    <source>
        <dbReference type="ARBA" id="ARBA00001946"/>
    </source>
</evidence>
<dbReference type="InterPro" id="IPR006879">
    <property type="entry name" value="YdjC-like"/>
</dbReference>
<accession>A0ABZ0HR71</accession>
<dbReference type="Gene3D" id="3.20.20.370">
    <property type="entry name" value="Glycoside hydrolase/deacetylase"/>
    <property type="match status" value="1"/>
</dbReference>
<evidence type="ECO:0000256" key="4">
    <source>
        <dbReference type="ARBA" id="ARBA00022842"/>
    </source>
</evidence>
<name>A0ABZ0HR71_9HYPH</name>
<evidence type="ECO:0000256" key="3">
    <source>
        <dbReference type="ARBA" id="ARBA00022801"/>
    </source>
</evidence>
<keyword evidence="7" id="KW-1185">Reference proteome</keyword>
<evidence type="ECO:0000256" key="2">
    <source>
        <dbReference type="ARBA" id="ARBA00022723"/>
    </source>
</evidence>
<organism evidence="6 7">
    <name type="scientific">Methylocapsa polymorpha</name>
    <dbReference type="NCBI Taxonomy" id="3080828"/>
    <lineage>
        <taxon>Bacteria</taxon>
        <taxon>Pseudomonadati</taxon>
        <taxon>Pseudomonadota</taxon>
        <taxon>Alphaproteobacteria</taxon>
        <taxon>Hyphomicrobiales</taxon>
        <taxon>Beijerinckiaceae</taxon>
        <taxon>Methylocapsa</taxon>
    </lineage>
</organism>
<gene>
    <name evidence="6" type="ORF">RZS28_15915</name>
</gene>
<keyword evidence="4" id="KW-0460">Magnesium</keyword>
<dbReference type="PANTHER" id="PTHR31609:SF1">
    <property type="entry name" value="CARBOHYDRATE DEACETYLASE"/>
    <property type="match status" value="1"/>
</dbReference>